<evidence type="ECO:0000256" key="4">
    <source>
        <dbReference type="ARBA" id="ARBA00022840"/>
    </source>
</evidence>
<feature type="domain" description="Maltokinase N-terminal cap" evidence="5">
    <location>
        <begin position="20"/>
        <end position="105"/>
    </location>
</feature>
<organism evidence="6 7">
    <name type="scientific">Streptomyces exfoliatus</name>
    <name type="common">Streptomyces hydrogenans</name>
    <dbReference type="NCBI Taxonomy" id="1905"/>
    <lineage>
        <taxon>Bacteria</taxon>
        <taxon>Bacillati</taxon>
        <taxon>Actinomycetota</taxon>
        <taxon>Actinomycetes</taxon>
        <taxon>Kitasatosporales</taxon>
        <taxon>Streptomycetaceae</taxon>
        <taxon>Streptomyces</taxon>
    </lineage>
</organism>
<evidence type="ECO:0000256" key="2">
    <source>
        <dbReference type="ARBA" id="ARBA00022741"/>
    </source>
</evidence>
<comment type="caution">
    <text evidence="6">The sequence shown here is derived from an EMBL/GenBank/DDBJ whole genome shotgun (WGS) entry which is preliminary data.</text>
</comment>
<dbReference type="EMBL" id="JBEZAM010000024">
    <property type="protein sequence ID" value="MEU7295245.1"/>
    <property type="molecule type" value="Genomic_DNA"/>
</dbReference>
<evidence type="ECO:0000256" key="3">
    <source>
        <dbReference type="ARBA" id="ARBA00022777"/>
    </source>
</evidence>
<evidence type="ECO:0000259" key="5">
    <source>
        <dbReference type="Pfam" id="PF18085"/>
    </source>
</evidence>
<keyword evidence="4" id="KW-0067">ATP-binding</keyword>
<sequence>MAVIHHTALKPTKLELIAEWLPTRKWYTGAEAGPEKAGGFRLDDPAGEVGIEFMAVADGGGDEAVTYLVPMTYRSGPVEGAGNALIGTMEHGVLGKRWVHDGAHDPVLVAQLYALLTGRTQAQAQSLTDTPDPTVAVSLLAAGDAADVEPVRVTEGPDHTDVVVRTPGGAAPLTLRLQRVLRAGTGRAPGGADQDAGQVPGPVIGQVTGEWRLPDGTTARGVYVVAFTDQG</sequence>
<gene>
    <name evidence="6" type="ORF">AB0A76_18845</name>
</gene>
<keyword evidence="1" id="KW-0808">Transferase</keyword>
<dbReference type="RefSeq" id="WP_359209422.1">
    <property type="nucleotide sequence ID" value="NZ_JBEZAM010000024.1"/>
</dbReference>
<keyword evidence="2" id="KW-0547">Nucleotide-binding</keyword>
<dbReference type="Proteomes" id="UP001551210">
    <property type="component" value="Unassembled WGS sequence"/>
</dbReference>
<evidence type="ECO:0000256" key="1">
    <source>
        <dbReference type="ARBA" id="ARBA00022679"/>
    </source>
</evidence>
<reference evidence="6 7" key="1">
    <citation type="submission" date="2024-06" db="EMBL/GenBank/DDBJ databases">
        <title>The Natural Products Discovery Center: Release of the First 8490 Sequenced Strains for Exploring Actinobacteria Biosynthetic Diversity.</title>
        <authorList>
            <person name="Kalkreuter E."/>
            <person name="Kautsar S.A."/>
            <person name="Yang D."/>
            <person name="Bader C.D."/>
            <person name="Teijaro C.N."/>
            <person name="Fluegel L."/>
            <person name="Davis C.M."/>
            <person name="Simpson J.R."/>
            <person name="Lauterbach L."/>
            <person name="Steele A.D."/>
            <person name="Gui C."/>
            <person name="Meng S."/>
            <person name="Li G."/>
            <person name="Viehrig K."/>
            <person name="Ye F."/>
            <person name="Su P."/>
            <person name="Kiefer A.F."/>
            <person name="Nichols A."/>
            <person name="Cepeda A.J."/>
            <person name="Yan W."/>
            <person name="Fan B."/>
            <person name="Jiang Y."/>
            <person name="Adhikari A."/>
            <person name="Zheng C.-J."/>
            <person name="Schuster L."/>
            <person name="Cowan T.M."/>
            <person name="Smanski M.J."/>
            <person name="Chevrette M.G."/>
            <person name="De Carvalho L.P.S."/>
            <person name="Shen B."/>
        </authorList>
    </citation>
    <scope>NUCLEOTIDE SEQUENCE [LARGE SCALE GENOMIC DNA]</scope>
    <source>
        <strain evidence="6 7">NPDC045705</strain>
    </source>
</reference>
<name>A0ABV3CYE5_STREX</name>
<protein>
    <submittedName>
        <fullName evidence="6">1,4-alpha-glucan branching protein</fullName>
    </submittedName>
</protein>
<dbReference type="InterPro" id="IPR040999">
    <property type="entry name" value="Mak_N_cap"/>
</dbReference>
<evidence type="ECO:0000313" key="6">
    <source>
        <dbReference type="EMBL" id="MEU7295245.1"/>
    </source>
</evidence>
<proteinExistence type="predicted"/>
<keyword evidence="3" id="KW-0418">Kinase</keyword>
<evidence type="ECO:0000313" key="7">
    <source>
        <dbReference type="Proteomes" id="UP001551210"/>
    </source>
</evidence>
<keyword evidence="7" id="KW-1185">Reference proteome</keyword>
<accession>A0ABV3CYE5</accession>
<dbReference type="Pfam" id="PF18085">
    <property type="entry name" value="Mak_N_cap"/>
    <property type="match status" value="1"/>
</dbReference>